<reference evidence="1 2" key="1">
    <citation type="journal article" date="2012" name="J. Bacteriol.">
        <title>Complete Genome Sequence of the Naphthalene-Degrading Pseudomonas putida Strain ND6.</title>
        <authorList>
            <person name="Li S."/>
            <person name="Zhao H."/>
            <person name="Li Y."/>
            <person name="Niu S."/>
            <person name="Cai B."/>
        </authorList>
    </citation>
    <scope>NUCLEOTIDE SEQUENCE [LARGE SCALE GENOMIC DNA]</scope>
    <source>
        <strain evidence="1 2">ND6</strain>
    </source>
</reference>
<dbReference type="AlphaFoldDB" id="I3V3Y7"/>
<evidence type="ECO:0000313" key="1">
    <source>
        <dbReference type="EMBL" id="AFK72458.1"/>
    </source>
</evidence>
<protein>
    <submittedName>
        <fullName evidence="1">Uncharacterized protein</fullName>
    </submittedName>
</protein>
<sequence>MEVSMNNFVASNIECYEENDVLVVAIGDGGADPVNYVIITRLDDEDNLSVDDGIGLQVSGLNYEVAGAIKKIVLAESGLRVEIKPQFIKDFGGSAVNVKFNDGVLDLAGGISSLRKTLQELFNGSAVELVI</sequence>
<accession>I3V3Y7</accession>
<proteinExistence type="predicted"/>
<dbReference type="HOGENOM" id="CLU_160682_0_0_6"/>
<evidence type="ECO:0000313" key="2">
    <source>
        <dbReference type="Proteomes" id="UP000005268"/>
    </source>
</evidence>
<organism evidence="1 2">
    <name type="scientific">Pseudomonas putida ND6</name>
    <dbReference type="NCBI Taxonomy" id="231023"/>
    <lineage>
        <taxon>Bacteria</taxon>
        <taxon>Pseudomonadati</taxon>
        <taxon>Pseudomonadota</taxon>
        <taxon>Gammaproteobacteria</taxon>
        <taxon>Pseudomonadales</taxon>
        <taxon>Pseudomonadaceae</taxon>
        <taxon>Pseudomonas</taxon>
    </lineage>
</organism>
<name>I3V3Y7_PSEPU</name>
<gene>
    <name evidence="1" type="ORF">YSA_10499</name>
</gene>
<dbReference type="Proteomes" id="UP000005268">
    <property type="component" value="Chromosome"/>
</dbReference>
<dbReference type="EMBL" id="CP003588">
    <property type="protein sequence ID" value="AFK72458.1"/>
    <property type="molecule type" value="Genomic_DNA"/>
</dbReference>
<dbReference type="KEGG" id="ppi:YSA_10499"/>